<organism evidence="1">
    <name type="scientific">Brassica napus</name>
    <name type="common">Rape</name>
    <dbReference type="NCBI Taxonomy" id="3708"/>
    <lineage>
        <taxon>Eukaryota</taxon>
        <taxon>Viridiplantae</taxon>
        <taxon>Streptophyta</taxon>
        <taxon>Embryophyta</taxon>
        <taxon>Tracheophyta</taxon>
        <taxon>Spermatophyta</taxon>
        <taxon>Magnoliopsida</taxon>
        <taxon>eudicotyledons</taxon>
        <taxon>Gunneridae</taxon>
        <taxon>Pentapetalae</taxon>
        <taxon>rosids</taxon>
        <taxon>malvids</taxon>
        <taxon>Brassicales</taxon>
        <taxon>Brassicaceae</taxon>
        <taxon>Brassiceae</taxon>
        <taxon>Brassica</taxon>
    </lineage>
</organism>
<accession>A0A816HYK8</accession>
<protein>
    <submittedName>
        <fullName evidence="1">(rape) hypothetical protein</fullName>
    </submittedName>
</protein>
<name>A0A816HYK8_BRANA</name>
<gene>
    <name evidence="1" type="ORF">DARMORV10_C03P01540.1</name>
</gene>
<proteinExistence type="predicted"/>
<reference evidence="1" key="1">
    <citation type="submission" date="2021-01" db="EMBL/GenBank/DDBJ databases">
        <authorList>
            <consortium name="Genoscope - CEA"/>
            <person name="William W."/>
        </authorList>
    </citation>
    <scope>NUCLEOTIDE SEQUENCE</scope>
</reference>
<dbReference type="Proteomes" id="UP001295469">
    <property type="component" value="Chromosome C03"/>
</dbReference>
<dbReference type="EMBL" id="HG994367">
    <property type="protein sequence ID" value="CAF1696276.1"/>
    <property type="molecule type" value="Genomic_DNA"/>
</dbReference>
<evidence type="ECO:0000313" key="1">
    <source>
        <dbReference type="EMBL" id="CAF1696276.1"/>
    </source>
</evidence>
<sequence>MITPVPSLPLIPGDRVSTLASGRFFSDNLTGFFFSRRWLLQRCLAGSTSGVTPFFPMCRPCILFRYVSVDTDLTSDDDFNGGILRWIALAYDVHTAKQPSPPTNCLTAHQKTPLVCLSTVDLSHMITPNVHYFFRYCTLNFRKILQ</sequence>
<dbReference type="AlphaFoldDB" id="A0A816HYK8"/>